<dbReference type="Gene3D" id="3.30.450.20">
    <property type="entry name" value="PAS domain"/>
    <property type="match status" value="4"/>
</dbReference>
<keyword evidence="1" id="KW-0175">Coiled coil</keyword>
<dbReference type="SMART" id="SM00387">
    <property type="entry name" value="HATPase_c"/>
    <property type="match status" value="1"/>
</dbReference>
<dbReference type="InterPro" id="IPR001610">
    <property type="entry name" value="PAC"/>
</dbReference>
<dbReference type="PROSITE" id="PS50112">
    <property type="entry name" value="PAS"/>
    <property type="match status" value="3"/>
</dbReference>
<dbReference type="PROSITE" id="PS50109">
    <property type="entry name" value="HIS_KIN"/>
    <property type="match status" value="1"/>
</dbReference>
<dbReference type="InterPro" id="IPR000014">
    <property type="entry name" value="PAS"/>
</dbReference>
<evidence type="ECO:0000313" key="6">
    <source>
        <dbReference type="Proteomes" id="UP000315534"/>
    </source>
</evidence>
<dbReference type="NCBIfam" id="TIGR00229">
    <property type="entry name" value="sensory_box"/>
    <property type="match status" value="3"/>
</dbReference>
<dbReference type="Pfam" id="PF01590">
    <property type="entry name" value="GAF"/>
    <property type="match status" value="1"/>
</dbReference>
<dbReference type="InterPro" id="IPR011495">
    <property type="entry name" value="Sig_transdc_His_kin_sub2_dim/P"/>
</dbReference>
<feature type="domain" description="PAS" evidence="3">
    <location>
        <begin position="396"/>
        <end position="467"/>
    </location>
</feature>
<dbReference type="AlphaFoldDB" id="A0A523XEH8"/>
<dbReference type="CDD" id="cd00130">
    <property type="entry name" value="PAS"/>
    <property type="match status" value="3"/>
</dbReference>
<dbReference type="PANTHER" id="PTHR43065:SF23">
    <property type="entry name" value="SENSOR HISTIDINE KINASE PDTAS"/>
    <property type="match status" value="1"/>
</dbReference>
<dbReference type="InterPro" id="IPR029016">
    <property type="entry name" value="GAF-like_dom_sf"/>
</dbReference>
<sequence length="772" mass="87662">YDSAPAAYFSVSPDGSIIRANRAAEQFTGYTLEELKGMKTFDLYADESKEKAKELFEKFKRGYQWENDEMIYRRKDGQKVHGLLSVNRITDNEGRLIESRSVVVDITTRKLMEQDLLLFRNLMDQTKDGIFINDAETGRILDVNESACSDMGYTREELIGKRVIDFATTIPDGFSWEGHVKELREKGSMLLESGHRRKDGTEFPVEVSLRGVELGGKAYNLAVVRDITERRKTENMLRNIVEGTSSVTGEDFFRMLVRCLSEALGLRYVLVGELTSDEEEIVRIVALWNGEDFAETYEYSLKGTPCENVAGKKMCTYSQGIQELFPEDLSLVEMGAESYLGIPLFDSNDKPLGVLVVIHDKPLEEISLAQSIMSIFAGRASAEMERKRIEEDLRKSELWLSNIFNSLEEAVFVVSADRNLKNVNKATEKIFGYLKNELIGHSTEVIHVDHDHYIKFGQRIRDAFDREETANFEFESKRKNGEIFPTEHTVSLLKDDSGNVIGIVSVVRDITERKSAEEALRKAHGELEMRVKDRTEELAKTNEELESEIVERVKAEEQIKASLHEKEILLRELHHRVKNNMQVISSLLRMQAEKIKDEGYADMLRESQERIRSMSLIHESLYQSKDFANVDFKGYVGTLVNSLFRSHGVNVNKVKINMTIEDIKLDLENAIPCGLIINELVSNSLKYAFPAGREGAVAIVIHSTGGDELELVVSDNGVGIPEDVDMKGAETLGLYLVTMLAERQLEGEVEFSREGGTKCRISFKRQEYKPRL</sequence>
<proteinExistence type="predicted"/>
<feature type="domain" description="Histidine kinase" evidence="2">
    <location>
        <begin position="572"/>
        <end position="767"/>
    </location>
</feature>
<dbReference type="SUPFAM" id="SSF55781">
    <property type="entry name" value="GAF domain-like"/>
    <property type="match status" value="1"/>
</dbReference>
<protein>
    <submittedName>
        <fullName evidence="5">PAS domain S-box protein</fullName>
    </submittedName>
</protein>
<evidence type="ECO:0000313" key="5">
    <source>
        <dbReference type="EMBL" id="TET77677.1"/>
    </source>
</evidence>
<feature type="domain" description="PAC" evidence="4">
    <location>
        <begin position="189"/>
        <end position="239"/>
    </location>
</feature>
<name>A0A523XEH8_UNCT6</name>
<dbReference type="SUPFAM" id="SSF55874">
    <property type="entry name" value="ATPase domain of HSP90 chaperone/DNA topoisomerase II/histidine kinase"/>
    <property type="match status" value="1"/>
</dbReference>
<feature type="coiled-coil region" evidence="1">
    <location>
        <begin position="524"/>
        <end position="572"/>
    </location>
</feature>
<dbReference type="InterPro" id="IPR003594">
    <property type="entry name" value="HATPase_dom"/>
</dbReference>
<dbReference type="InterPro" id="IPR035965">
    <property type="entry name" value="PAS-like_dom_sf"/>
</dbReference>
<dbReference type="InterPro" id="IPR005467">
    <property type="entry name" value="His_kinase_dom"/>
</dbReference>
<feature type="domain" description="PAS" evidence="3">
    <location>
        <begin position="115"/>
        <end position="164"/>
    </location>
</feature>
<dbReference type="Proteomes" id="UP000315534">
    <property type="component" value="Unassembled WGS sequence"/>
</dbReference>
<dbReference type="PROSITE" id="PS50113">
    <property type="entry name" value="PAC"/>
    <property type="match status" value="3"/>
</dbReference>
<evidence type="ECO:0000259" key="4">
    <source>
        <dbReference type="PROSITE" id="PS50113"/>
    </source>
</evidence>
<evidence type="ECO:0000256" key="1">
    <source>
        <dbReference type="SAM" id="Coils"/>
    </source>
</evidence>
<dbReference type="InterPro" id="IPR000700">
    <property type="entry name" value="PAS-assoc_C"/>
</dbReference>
<evidence type="ECO:0000259" key="3">
    <source>
        <dbReference type="PROSITE" id="PS50112"/>
    </source>
</evidence>
<dbReference type="InterPro" id="IPR003018">
    <property type="entry name" value="GAF"/>
</dbReference>
<dbReference type="SMART" id="SM00091">
    <property type="entry name" value="PAS"/>
    <property type="match status" value="3"/>
</dbReference>
<reference evidence="5 6" key="1">
    <citation type="submission" date="2019-03" db="EMBL/GenBank/DDBJ databases">
        <title>Metabolic potential of uncultured bacteria and archaea associated with petroleum seepage in deep-sea sediments.</title>
        <authorList>
            <person name="Dong X."/>
            <person name="Hubert C."/>
        </authorList>
    </citation>
    <scope>NUCLEOTIDE SEQUENCE [LARGE SCALE GENOMIC DNA]</scope>
    <source>
        <strain evidence="5">E29_bin36</strain>
    </source>
</reference>
<accession>A0A523XEH8</accession>
<dbReference type="SMART" id="SM00086">
    <property type="entry name" value="PAC"/>
    <property type="match status" value="3"/>
</dbReference>
<feature type="domain" description="PAC" evidence="4">
    <location>
        <begin position="470"/>
        <end position="522"/>
    </location>
</feature>
<dbReference type="InterPro" id="IPR036890">
    <property type="entry name" value="HATPase_C_sf"/>
</dbReference>
<comment type="caution">
    <text evidence="5">The sequence shown here is derived from an EMBL/GenBank/DDBJ whole genome shotgun (WGS) entry which is preliminary data.</text>
</comment>
<feature type="non-terminal residue" evidence="5">
    <location>
        <position position="1"/>
    </location>
</feature>
<feature type="domain" description="PAC" evidence="4">
    <location>
        <begin position="66"/>
        <end position="118"/>
    </location>
</feature>
<dbReference type="Gene3D" id="3.30.565.10">
    <property type="entry name" value="Histidine kinase-like ATPase, C-terminal domain"/>
    <property type="match status" value="1"/>
</dbReference>
<dbReference type="Pfam" id="PF13426">
    <property type="entry name" value="PAS_9"/>
    <property type="match status" value="3"/>
</dbReference>
<gene>
    <name evidence="5" type="ORF">E3J38_09610</name>
</gene>
<dbReference type="Pfam" id="PF02518">
    <property type="entry name" value="HATPase_c"/>
    <property type="match status" value="1"/>
</dbReference>
<organism evidence="5 6">
    <name type="scientific">candidate division TA06 bacterium</name>
    <dbReference type="NCBI Taxonomy" id="2250710"/>
    <lineage>
        <taxon>Bacteria</taxon>
        <taxon>Bacteria division TA06</taxon>
    </lineage>
</organism>
<dbReference type="EMBL" id="SOIP01000553">
    <property type="protein sequence ID" value="TET77677.1"/>
    <property type="molecule type" value="Genomic_DNA"/>
</dbReference>
<dbReference type="SUPFAM" id="SSF55785">
    <property type="entry name" value="PYP-like sensor domain (PAS domain)"/>
    <property type="match status" value="3"/>
</dbReference>
<feature type="domain" description="PAS" evidence="3">
    <location>
        <begin position="1"/>
        <end position="63"/>
    </location>
</feature>
<evidence type="ECO:0000259" key="2">
    <source>
        <dbReference type="PROSITE" id="PS50109"/>
    </source>
</evidence>
<dbReference type="Pfam" id="PF07568">
    <property type="entry name" value="HisKA_2"/>
    <property type="match status" value="1"/>
</dbReference>
<dbReference type="Gene3D" id="3.30.450.40">
    <property type="match status" value="1"/>
</dbReference>
<dbReference type="PANTHER" id="PTHR43065">
    <property type="entry name" value="SENSOR HISTIDINE KINASE"/>
    <property type="match status" value="1"/>
</dbReference>